<dbReference type="RefSeq" id="WP_003810930.1">
    <property type="nucleotide sequence ID" value="NC_019382.1"/>
</dbReference>
<dbReference type="GO" id="GO:0016491">
    <property type="term" value="F:oxidoreductase activity"/>
    <property type="evidence" value="ECO:0007669"/>
    <property type="project" value="UniProtKB-KW"/>
</dbReference>
<evidence type="ECO:0000313" key="7">
    <source>
        <dbReference type="Proteomes" id="UP000007564"/>
    </source>
</evidence>
<comment type="cofactor">
    <cofactor evidence="1">
        <name>FAD</name>
        <dbReference type="ChEBI" id="CHEBI:57692"/>
    </cofactor>
</comment>
<name>A0A0C6P3Q2_BORBO</name>
<dbReference type="GO" id="GO:0008202">
    <property type="term" value="P:steroid metabolic process"/>
    <property type="evidence" value="ECO:0007669"/>
    <property type="project" value="UniProtKB-ARBA"/>
</dbReference>
<reference evidence="6 7" key="1">
    <citation type="journal article" date="2012" name="BMC Genomics">
        <title>Comparative genomics of the classical Bordetella subspecies: the evolution and exchange of virulence-associated diversity amongst closely related pathogens.</title>
        <authorList>
            <person name="Park J."/>
            <person name="Zhang Y."/>
            <person name="Buboltz A.M."/>
            <person name="Zhang X."/>
            <person name="Schuster S.C."/>
            <person name="Ahuja U."/>
            <person name="Liu M."/>
            <person name="Miller J.F."/>
            <person name="Sebaihia M."/>
            <person name="Bentley S.D."/>
            <person name="Parkhill J."/>
            <person name="Harvill E.T."/>
        </authorList>
    </citation>
    <scope>NUCLEOTIDE SEQUENCE [LARGE SCALE GENOMIC DNA]</scope>
    <source>
        <strain evidence="6 7">253</strain>
    </source>
</reference>
<evidence type="ECO:0000256" key="2">
    <source>
        <dbReference type="ARBA" id="ARBA00022630"/>
    </source>
</evidence>
<dbReference type="Gene3D" id="3.50.50.60">
    <property type="entry name" value="FAD/NAD(P)-binding domain"/>
    <property type="match status" value="1"/>
</dbReference>
<evidence type="ECO:0000259" key="5">
    <source>
        <dbReference type="Pfam" id="PF00890"/>
    </source>
</evidence>
<dbReference type="InterPro" id="IPR027477">
    <property type="entry name" value="Succ_DH/fumarate_Rdtase_cat_sf"/>
</dbReference>
<dbReference type="Proteomes" id="UP000007564">
    <property type="component" value="Chromosome"/>
</dbReference>
<sequence length="460" mass="49324">MSAQEVKEVDVVVVGGGLAGHSAAIEVSKAGKSVAVLEKMPDIGGSTVLSGGSFAFAGTPEQAGQGIDDSPERLRRDLLACAAREQARELIDVYVAHQLDAYRLLRHLGVVFDPIQFSSNQSVPRSHPTSPARVMALMNEHLRQQYGVAVQTSAPVSALHRDPASRRIVAVTARHADRAVEYRARQGVILASGGFSQSPELMSMLAPHLENVLLTGGAGNQGDGLKMAWAHGAAIADIDALVPTFGALQEAVPSEPNTILLAYYRGGIVVNSAGERFVDESKSYKAIGKASMDQAGARGFQIFDQKVMDLSVRSPKTLDFQRAFDLGRVTAADTIVELAERIGIDPQALARTVSEYNDGIRQQRDRFGRRHLSNQVGEAFPLEHPRYYAYATVPYMATTYAGIKVDRRMRVVDVWGKPIDGLYAAGEIIGGAHGRGYMTGASLGKALIFGRVAAWSAISG</sequence>
<gene>
    <name evidence="6" type="ORF">BN112_0866</name>
</gene>
<dbReference type="GeneID" id="56479172"/>
<dbReference type="HOGENOM" id="CLU_011398_4_5_4"/>
<dbReference type="OrthoDB" id="9813348at2"/>
<dbReference type="AlphaFoldDB" id="A0A0C6P3Q2"/>
<evidence type="ECO:0000256" key="4">
    <source>
        <dbReference type="ARBA" id="ARBA00023002"/>
    </source>
</evidence>
<dbReference type="Gene3D" id="3.90.700.10">
    <property type="entry name" value="Succinate dehydrogenase/fumarate reductase flavoprotein, catalytic domain"/>
    <property type="match status" value="1"/>
</dbReference>
<dbReference type="SUPFAM" id="SSF51905">
    <property type="entry name" value="FAD/NAD(P)-binding domain"/>
    <property type="match status" value="1"/>
</dbReference>
<feature type="domain" description="FAD-dependent oxidoreductase 2 FAD-binding" evidence="5">
    <location>
        <begin position="10"/>
        <end position="443"/>
    </location>
</feature>
<keyword evidence="3" id="KW-0274">FAD</keyword>
<proteinExistence type="predicted"/>
<dbReference type="PANTHER" id="PTHR43400">
    <property type="entry name" value="FUMARATE REDUCTASE"/>
    <property type="match status" value="1"/>
</dbReference>
<dbReference type="EMBL" id="HE965806">
    <property type="protein sequence ID" value="CCJ52784.1"/>
    <property type="molecule type" value="Genomic_DNA"/>
</dbReference>
<dbReference type="KEGG" id="bbh:BN112_0866"/>
<dbReference type="InterPro" id="IPR036188">
    <property type="entry name" value="FAD/NAD-bd_sf"/>
</dbReference>
<keyword evidence="4" id="KW-0560">Oxidoreductase</keyword>
<evidence type="ECO:0000256" key="1">
    <source>
        <dbReference type="ARBA" id="ARBA00001974"/>
    </source>
</evidence>
<evidence type="ECO:0000256" key="3">
    <source>
        <dbReference type="ARBA" id="ARBA00022827"/>
    </source>
</evidence>
<organism evidence="6 7">
    <name type="scientific">Bordetella bronchiseptica 253</name>
    <dbReference type="NCBI Taxonomy" id="568707"/>
    <lineage>
        <taxon>Bacteria</taxon>
        <taxon>Pseudomonadati</taxon>
        <taxon>Pseudomonadota</taxon>
        <taxon>Betaproteobacteria</taxon>
        <taxon>Burkholderiales</taxon>
        <taxon>Alcaligenaceae</taxon>
        <taxon>Bordetella</taxon>
    </lineage>
</organism>
<dbReference type="Pfam" id="PF00890">
    <property type="entry name" value="FAD_binding_2"/>
    <property type="match status" value="1"/>
</dbReference>
<dbReference type="InterPro" id="IPR003953">
    <property type="entry name" value="FAD-dep_OxRdtase_2_FAD-bd"/>
</dbReference>
<evidence type="ECO:0000313" key="6">
    <source>
        <dbReference type="EMBL" id="CCJ52784.1"/>
    </source>
</evidence>
<keyword evidence="2" id="KW-0285">Flavoprotein</keyword>
<accession>A0A0C6P3Q2</accession>
<dbReference type="PRINTS" id="PR00368">
    <property type="entry name" value="FADPNR"/>
</dbReference>
<protein>
    <recommendedName>
        <fullName evidence="5">FAD-dependent oxidoreductase 2 FAD-binding domain-containing protein</fullName>
    </recommendedName>
</protein>
<dbReference type="PANTHER" id="PTHR43400:SF10">
    <property type="entry name" value="3-OXOSTEROID 1-DEHYDROGENASE"/>
    <property type="match status" value="1"/>
</dbReference>
<dbReference type="InterPro" id="IPR050315">
    <property type="entry name" value="FAD-oxidoreductase_2"/>
</dbReference>
<dbReference type="SUPFAM" id="SSF56425">
    <property type="entry name" value="Succinate dehydrogenase/fumarate reductase flavoprotein, catalytic domain"/>
    <property type="match status" value="1"/>
</dbReference>